<keyword evidence="2" id="KW-1185">Reference proteome</keyword>
<evidence type="ECO:0000313" key="1">
    <source>
        <dbReference type="EnsemblPlants" id="cds.evm.model.05.1117"/>
    </source>
</evidence>
<dbReference type="EnsemblPlants" id="evm.model.05.1117">
    <property type="protein sequence ID" value="cds.evm.model.05.1117"/>
    <property type="gene ID" value="evm.TU.05.1117"/>
</dbReference>
<dbReference type="Proteomes" id="UP000596661">
    <property type="component" value="Chromosome 5"/>
</dbReference>
<reference evidence="1" key="2">
    <citation type="submission" date="2021-03" db="UniProtKB">
        <authorList>
            <consortium name="EnsemblPlants"/>
        </authorList>
    </citation>
    <scope>IDENTIFICATION</scope>
</reference>
<accession>A0A803PK34</accession>
<evidence type="ECO:0000313" key="2">
    <source>
        <dbReference type="Proteomes" id="UP000596661"/>
    </source>
</evidence>
<reference evidence="1" key="1">
    <citation type="submission" date="2018-11" db="EMBL/GenBank/DDBJ databases">
        <authorList>
            <person name="Grassa J C."/>
        </authorList>
    </citation>
    <scope>NUCLEOTIDE SEQUENCE [LARGE SCALE GENOMIC DNA]</scope>
</reference>
<sequence>MCLPKAQGGLGFRKSMEINQALLAKWGWALLNENQWLCGQVLSAKYLRGNSFFNFSCKNSNSWFLKNVVRYREILKKGAYYVSVLFSLPEVVIPQRWTPPPEDWIKINCDVKVGCGSMCGVALARNHTSSILWVTTNKLNFEDLLIGEAGTCQFAMEKVVLLKYFFVN</sequence>
<name>A0A803PK34_CANSA</name>
<dbReference type="AlphaFoldDB" id="A0A803PK34"/>
<dbReference type="Gramene" id="evm.model.05.1117">
    <property type="protein sequence ID" value="cds.evm.model.05.1117"/>
    <property type="gene ID" value="evm.TU.05.1117"/>
</dbReference>
<organism evidence="1 2">
    <name type="scientific">Cannabis sativa</name>
    <name type="common">Hemp</name>
    <name type="synonym">Marijuana</name>
    <dbReference type="NCBI Taxonomy" id="3483"/>
    <lineage>
        <taxon>Eukaryota</taxon>
        <taxon>Viridiplantae</taxon>
        <taxon>Streptophyta</taxon>
        <taxon>Embryophyta</taxon>
        <taxon>Tracheophyta</taxon>
        <taxon>Spermatophyta</taxon>
        <taxon>Magnoliopsida</taxon>
        <taxon>eudicotyledons</taxon>
        <taxon>Gunneridae</taxon>
        <taxon>Pentapetalae</taxon>
        <taxon>rosids</taxon>
        <taxon>fabids</taxon>
        <taxon>Rosales</taxon>
        <taxon>Cannabaceae</taxon>
        <taxon>Cannabis</taxon>
    </lineage>
</organism>
<dbReference type="EMBL" id="UZAU01000496">
    <property type="status" value="NOT_ANNOTATED_CDS"/>
    <property type="molecule type" value="Genomic_DNA"/>
</dbReference>
<proteinExistence type="predicted"/>
<protein>
    <submittedName>
        <fullName evidence="1">Uncharacterized protein</fullName>
    </submittedName>
</protein>